<accession>A0AAN4YCS9</accession>
<feature type="transmembrane region" description="Helical" evidence="1">
    <location>
        <begin position="327"/>
        <end position="345"/>
    </location>
</feature>
<gene>
    <name evidence="2" type="ORF">Aory04_000097600</name>
</gene>
<dbReference type="Proteomes" id="UP001165205">
    <property type="component" value="Unassembled WGS sequence"/>
</dbReference>
<evidence type="ECO:0000313" key="3">
    <source>
        <dbReference type="Proteomes" id="UP001165205"/>
    </source>
</evidence>
<feature type="transmembrane region" description="Helical" evidence="1">
    <location>
        <begin position="223"/>
        <end position="244"/>
    </location>
</feature>
<organism evidence="2 3">
    <name type="scientific">Aspergillus oryzae</name>
    <name type="common">Yellow koji mold</name>
    <dbReference type="NCBI Taxonomy" id="5062"/>
    <lineage>
        <taxon>Eukaryota</taxon>
        <taxon>Fungi</taxon>
        <taxon>Dikarya</taxon>
        <taxon>Ascomycota</taxon>
        <taxon>Pezizomycotina</taxon>
        <taxon>Eurotiomycetes</taxon>
        <taxon>Eurotiomycetidae</taxon>
        <taxon>Eurotiales</taxon>
        <taxon>Aspergillaceae</taxon>
        <taxon>Aspergillus</taxon>
        <taxon>Aspergillus subgen. Circumdati</taxon>
    </lineage>
</organism>
<dbReference type="AlphaFoldDB" id="A0AAN4YCS9"/>
<feature type="transmembrane region" description="Helical" evidence="1">
    <location>
        <begin position="134"/>
        <end position="155"/>
    </location>
</feature>
<evidence type="ECO:0000313" key="2">
    <source>
        <dbReference type="EMBL" id="GMG23564.1"/>
    </source>
</evidence>
<evidence type="ECO:0000256" key="1">
    <source>
        <dbReference type="SAM" id="Phobius"/>
    </source>
</evidence>
<feature type="transmembrane region" description="Helical" evidence="1">
    <location>
        <begin position="380"/>
        <end position="402"/>
    </location>
</feature>
<feature type="transmembrane region" description="Helical" evidence="1">
    <location>
        <begin position="190"/>
        <end position="211"/>
    </location>
</feature>
<keyword evidence="1" id="KW-0472">Membrane</keyword>
<proteinExistence type="predicted"/>
<protein>
    <submittedName>
        <fullName evidence="2">Unnamed protein product</fullName>
    </submittedName>
</protein>
<dbReference type="EMBL" id="BSYA01000005">
    <property type="protein sequence ID" value="GMG23564.1"/>
    <property type="molecule type" value="Genomic_DNA"/>
</dbReference>
<reference evidence="2" key="1">
    <citation type="submission" date="2023-04" db="EMBL/GenBank/DDBJ databases">
        <title>Aspergillus oryzae NBRC 4228.</title>
        <authorList>
            <person name="Ichikawa N."/>
            <person name="Sato H."/>
            <person name="Tonouchi N."/>
        </authorList>
    </citation>
    <scope>NUCLEOTIDE SEQUENCE</scope>
    <source>
        <strain evidence="2">NBRC 4228</strain>
    </source>
</reference>
<name>A0AAN4YCS9_ASPOZ</name>
<comment type="caution">
    <text evidence="2">The sequence shown here is derived from an EMBL/GenBank/DDBJ whole genome shotgun (WGS) entry which is preliminary data.</text>
</comment>
<sequence>MEWIPSDLSGASCMDPFVVFQSFDHLATCFSIFGLPQHADSTGPTSTEKDGYRVNVNSTFGTLVGDCLRQYCEVPDPELEGCDLESYTPSDYYRVFTRPSQEFETTTCRSVDNDVNQDIGGVGVLLSFAMQSGILLYVHFAVLILKLIPAVTRCIRRCTKRARSTTKIQFGQHHFSVLKSMLVEFQEAQCFFMLSFQCAALIALAAGPQVFEATSLLQLQSNISMAKAVAFMGILPITYGLWILHRIGLHSWYISVWSAITIVTSSVTLHLCKVEPRADNLQEIATADRLDKCGFHPPPLIYCRSDSELGSSYSLVNNLTFGLSDNTANFVCIAIYGLLLLKRLAPYPKRWLGQKPWFQATYHRVHPWLVSRGIRILSRAVNVIIETLLLVTNFFYSFMVIARSLPTISLDSWSFGQIIAVTIWSPIVSKYLYWLLCTYLAFLSTPVPFFCFILITEIVGTDSYSAIRFPSPYKIIRVKTINEEENPDDEDRLFIHLPSTSDLNINPNSKKFIVTDVELTPVNDSKTSSVSTRHSQFPI</sequence>
<keyword evidence="1" id="KW-0812">Transmembrane</keyword>
<feature type="transmembrane region" description="Helical" evidence="1">
    <location>
        <begin position="251"/>
        <end position="271"/>
    </location>
</feature>
<keyword evidence="1" id="KW-1133">Transmembrane helix</keyword>
<feature type="transmembrane region" description="Helical" evidence="1">
    <location>
        <begin position="431"/>
        <end position="455"/>
    </location>
</feature>